<reference evidence="2 3" key="2">
    <citation type="submission" date="2020-08" db="EMBL/GenBank/DDBJ databases">
        <title>The Agave Microbiome: Exploring the role of microbial communities in plant adaptations to desert environments.</title>
        <authorList>
            <person name="Partida-Martinez L.P."/>
        </authorList>
    </citation>
    <scope>NUCLEOTIDE SEQUENCE [LARGE SCALE GENOMIC DNA]</scope>
    <source>
        <strain evidence="2 3">AT2.17</strain>
    </source>
</reference>
<dbReference type="EMBL" id="JACCBW010000004">
    <property type="protein sequence ID" value="NYE38419.1"/>
    <property type="molecule type" value="Genomic_DNA"/>
</dbReference>
<feature type="transmembrane region" description="Helical" evidence="1">
    <location>
        <begin position="121"/>
        <end position="140"/>
    </location>
</feature>
<name>A0A7Y9H5Q4_9ACTN</name>
<protein>
    <submittedName>
        <fullName evidence="2">Membrane-associated protease RseP (Regulator of RpoE activity)</fullName>
    </submittedName>
</protein>
<keyword evidence="1" id="KW-0472">Membrane</keyword>
<keyword evidence="3" id="KW-1185">Reference proteome</keyword>
<feature type="transmembrane region" description="Helical" evidence="1">
    <location>
        <begin position="56"/>
        <end position="79"/>
    </location>
</feature>
<evidence type="ECO:0000313" key="3">
    <source>
        <dbReference type="Proteomes" id="UP000549911"/>
    </source>
</evidence>
<accession>A0A7Y9H5Q4</accession>
<dbReference type="RefSeq" id="WP_179621037.1">
    <property type="nucleotide sequence ID" value="NZ_JACCBW010000004.1"/>
</dbReference>
<gene>
    <name evidence="2" type="ORF">F4692_003567</name>
</gene>
<proteinExistence type="predicted"/>
<evidence type="ECO:0000256" key="1">
    <source>
        <dbReference type="SAM" id="Phobius"/>
    </source>
</evidence>
<evidence type="ECO:0000313" key="2">
    <source>
        <dbReference type="EMBL" id="NYE38419.1"/>
    </source>
</evidence>
<comment type="caution">
    <text evidence="2">The sequence shown here is derived from an EMBL/GenBank/DDBJ whole genome shotgun (WGS) entry which is preliminary data.</text>
</comment>
<keyword evidence="1" id="KW-1133">Transmembrane helix</keyword>
<keyword evidence="1" id="KW-0812">Transmembrane</keyword>
<keyword evidence="2" id="KW-0645">Protease</keyword>
<reference evidence="2 3" key="1">
    <citation type="submission" date="2020-07" db="EMBL/GenBank/DDBJ databases">
        <authorList>
            <person name="Partida-Martinez L."/>
            <person name="Huntemann M."/>
            <person name="Clum A."/>
            <person name="Wang J."/>
            <person name="Palaniappan K."/>
            <person name="Ritter S."/>
            <person name="Chen I.-M."/>
            <person name="Stamatis D."/>
            <person name="Reddy T."/>
            <person name="O'Malley R."/>
            <person name="Daum C."/>
            <person name="Shapiro N."/>
            <person name="Ivanova N."/>
            <person name="Kyrpides N."/>
            <person name="Woyke T."/>
        </authorList>
    </citation>
    <scope>NUCLEOTIDE SEQUENCE [LARGE SCALE GENOMIC DNA]</scope>
    <source>
        <strain evidence="2 3">AT2.17</strain>
    </source>
</reference>
<keyword evidence="2" id="KW-0378">Hydrolase</keyword>
<dbReference type="Proteomes" id="UP000549911">
    <property type="component" value="Unassembled WGS sequence"/>
</dbReference>
<dbReference type="AlphaFoldDB" id="A0A7Y9H5Q4"/>
<dbReference type="GO" id="GO:0006508">
    <property type="term" value="P:proteolysis"/>
    <property type="evidence" value="ECO:0007669"/>
    <property type="project" value="UniProtKB-KW"/>
</dbReference>
<feature type="transmembrane region" description="Helical" evidence="1">
    <location>
        <begin position="91"/>
        <end position="109"/>
    </location>
</feature>
<organism evidence="2 3">
    <name type="scientific">Nocardioides cavernae</name>
    <dbReference type="NCBI Taxonomy" id="1921566"/>
    <lineage>
        <taxon>Bacteria</taxon>
        <taxon>Bacillati</taxon>
        <taxon>Actinomycetota</taxon>
        <taxon>Actinomycetes</taxon>
        <taxon>Propionibacteriales</taxon>
        <taxon>Nocardioidaceae</taxon>
        <taxon>Nocardioides</taxon>
    </lineage>
</organism>
<feature type="transmembrane region" description="Helical" evidence="1">
    <location>
        <begin position="12"/>
        <end position="36"/>
    </location>
</feature>
<sequence length="146" mass="14385">MPALPPRKVPDAWWLLAGPTTGIVVGSVLGAVVGFLTTPPDGVGPLVGDPVGSAVLGGVVGRTLGVLAGLVVGAVLMVVDGRDRPTSTARTRAAVVAALCCPAVLLLVASIARVELGGRDIAPLAVVTVAAAVAFAWVAGRAPDRA</sequence>
<dbReference type="GO" id="GO:0008233">
    <property type="term" value="F:peptidase activity"/>
    <property type="evidence" value="ECO:0007669"/>
    <property type="project" value="UniProtKB-KW"/>
</dbReference>